<organism evidence="1">
    <name type="scientific">Rhizophora mucronata</name>
    <name type="common">Asiatic mangrove</name>
    <dbReference type="NCBI Taxonomy" id="61149"/>
    <lineage>
        <taxon>Eukaryota</taxon>
        <taxon>Viridiplantae</taxon>
        <taxon>Streptophyta</taxon>
        <taxon>Embryophyta</taxon>
        <taxon>Tracheophyta</taxon>
        <taxon>Spermatophyta</taxon>
        <taxon>Magnoliopsida</taxon>
        <taxon>eudicotyledons</taxon>
        <taxon>Gunneridae</taxon>
        <taxon>Pentapetalae</taxon>
        <taxon>rosids</taxon>
        <taxon>fabids</taxon>
        <taxon>Malpighiales</taxon>
        <taxon>Rhizophoraceae</taxon>
        <taxon>Rhizophora</taxon>
    </lineage>
</organism>
<accession>A0A2P2QNR8</accession>
<proteinExistence type="predicted"/>
<reference evidence="1" key="1">
    <citation type="submission" date="2018-02" db="EMBL/GenBank/DDBJ databases">
        <title>Rhizophora mucronata_Transcriptome.</title>
        <authorList>
            <person name="Meera S.P."/>
            <person name="Sreeshan A."/>
            <person name="Augustine A."/>
        </authorList>
    </citation>
    <scope>NUCLEOTIDE SEQUENCE</scope>
    <source>
        <tissue evidence="1">Leaf</tissue>
    </source>
</reference>
<name>A0A2P2QNR8_RHIMU</name>
<protein>
    <submittedName>
        <fullName evidence="1">Uncharacterized protein</fullName>
    </submittedName>
</protein>
<evidence type="ECO:0000313" key="1">
    <source>
        <dbReference type="EMBL" id="MBX68662.1"/>
    </source>
</evidence>
<dbReference type="EMBL" id="GGEC01088178">
    <property type="protein sequence ID" value="MBX68662.1"/>
    <property type="molecule type" value="Transcribed_RNA"/>
</dbReference>
<dbReference type="AlphaFoldDB" id="A0A2P2QNR8"/>
<sequence>MQGQVRITFFVFTPGGCYGWATMHVFTSNFGDIMLSMETQYDELVCIAPCCMHIKREMMIVKMPGACLPIYDRYLLA</sequence>